<gene>
    <name evidence="4" type="ORF">SLS53_002239</name>
</gene>
<dbReference type="SUPFAM" id="SSF52499">
    <property type="entry name" value="Isochorismatase-like hydrolases"/>
    <property type="match status" value="1"/>
</dbReference>
<dbReference type="InterPro" id="IPR037151">
    <property type="entry name" value="AlkB-like_sf"/>
</dbReference>
<feature type="compositionally biased region" description="Gly residues" evidence="2">
    <location>
        <begin position="977"/>
        <end position="986"/>
    </location>
</feature>
<keyword evidence="5" id="KW-1185">Reference proteome</keyword>
<dbReference type="GO" id="GO:0051213">
    <property type="term" value="F:dioxygenase activity"/>
    <property type="evidence" value="ECO:0007669"/>
    <property type="project" value="InterPro"/>
</dbReference>
<feature type="region of interest" description="Disordered" evidence="2">
    <location>
        <begin position="260"/>
        <end position="280"/>
    </location>
</feature>
<dbReference type="InterPro" id="IPR057088">
    <property type="entry name" value="GLRG_09195_Thiored"/>
</dbReference>
<evidence type="ECO:0000313" key="4">
    <source>
        <dbReference type="EMBL" id="KAK7746280.1"/>
    </source>
</evidence>
<dbReference type="AlphaFoldDB" id="A0AAN9UDP8"/>
<evidence type="ECO:0000256" key="1">
    <source>
        <dbReference type="ARBA" id="ARBA00006336"/>
    </source>
</evidence>
<dbReference type="InterPro" id="IPR027450">
    <property type="entry name" value="AlkB-like"/>
</dbReference>
<comment type="caution">
    <text evidence="4">The sequence shown here is derived from an EMBL/GenBank/DDBJ whole genome shotgun (WGS) entry which is preliminary data.</text>
</comment>
<evidence type="ECO:0000259" key="3">
    <source>
        <dbReference type="PROSITE" id="PS51471"/>
    </source>
</evidence>
<feature type="region of interest" description="Disordered" evidence="2">
    <location>
        <begin position="454"/>
        <end position="516"/>
    </location>
</feature>
<dbReference type="Pfam" id="PF13532">
    <property type="entry name" value="2OG-FeII_Oxy_2"/>
    <property type="match status" value="1"/>
</dbReference>
<proteinExistence type="inferred from homology"/>
<dbReference type="Pfam" id="PF24470">
    <property type="entry name" value="Thiored_Isochorism"/>
    <property type="match status" value="1"/>
</dbReference>
<dbReference type="Proteomes" id="UP001320245">
    <property type="component" value="Unassembled WGS sequence"/>
</dbReference>
<feature type="region of interest" description="Disordered" evidence="2">
    <location>
        <begin position="977"/>
        <end position="1005"/>
    </location>
</feature>
<dbReference type="GO" id="GO:0006307">
    <property type="term" value="P:DNA alkylation repair"/>
    <property type="evidence" value="ECO:0007669"/>
    <property type="project" value="InterPro"/>
</dbReference>
<dbReference type="PANTHER" id="PTHR31212:SF5">
    <property type="entry name" value="ISOCHORISMATASE FAMILY PROTEIN FAMILY (AFU_ORTHOLOGUE AFUA_3G14500)"/>
    <property type="match status" value="1"/>
</dbReference>
<dbReference type="Gene3D" id="3.40.50.850">
    <property type="entry name" value="Isochorismatase-like"/>
    <property type="match status" value="1"/>
</dbReference>
<feature type="domain" description="Fe2OG dioxygenase" evidence="3">
    <location>
        <begin position="608"/>
        <end position="760"/>
    </location>
</feature>
<feature type="region of interest" description="Disordered" evidence="2">
    <location>
        <begin position="85"/>
        <end position="117"/>
    </location>
</feature>
<organism evidence="4 5">
    <name type="scientific">Cytospora paraplurivora</name>
    <dbReference type="NCBI Taxonomy" id="2898453"/>
    <lineage>
        <taxon>Eukaryota</taxon>
        <taxon>Fungi</taxon>
        <taxon>Dikarya</taxon>
        <taxon>Ascomycota</taxon>
        <taxon>Pezizomycotina</taxon>
        <taxon>Sordariomycetes</taxon>
        <taxon>Sordariomycetidae</taxon>
        <taxon>Diaporthales</taxon>
        <taxon>Cytosporaceae</taxon>
        <taxon>Cytospora</taxon>
    </lineage>
</organism>
<name>A0AAN9UDP8_9PEZI</name>
<sequence>MAGLLPINPADFPDVPTKKALIAIDLQNDFLAEDGALPVRYPDDMIDNIVRLATAVRGSGYGEVVWVRSQFDTNRAVGEEQIMATDTPQLPGSPRDSATATTARARTPRRSPQGHTPLEADAEAFLSIVSGQSTGAGNQKPQCVRKGTKGVELLPAIAAAKGPRDYAMTKTYYSAFQSGQLLQLLRRHFATELYICGALCNVSVYATALAASSYGFDITIVEDCCCYRSEARHLNAKRKLTELTGCEFATTADIIPTLRPKPSSMDAHSHHPSTPRVNGPTQIPSELLAAALAGKGRSPQSRGSQGISMEKLKLNAVASTGPVNVSVASNETPQPGPAQLSTESAIHSVVKINVVKAGHKESQQCAIAQGRESSSDLGQKQPKDVLFAIEQSKHDSQPTYKDETDGLNAGVVDGAEHHSAAIPIPADGAPTNPKMSDAKPTATFVPTEELLTAETPHHISKGAWPVVQGGTDSKGPRSTQPSGHKTEESEGEGASERLTDGRKMAKASATKPNTAEPICEGDTTLTYPFLPSSILPGLFERLCTEVHFLKMKHQGGEVPRFVAVQGSVAEDGTHPVYRHPSDETLPCVPFTPAVQAIRHEVEKQVGHEMNHVLIQCYRGGNDYISEHSDKTLDIVEGSYIANMSLGAERTMIFRTKRDASRTERKTPEKSSAPAEEKEDSNNSAGKETPATPNNTDTTSVTKRQTIRVPLPHNSLLQMGLSTNAKWLHGIRPDKRPPSQRTPDELAFNGYRISLTFRHIGTFLTPTDIPDEPIIWGQGAVAKTRSAARPVVNGQTDQAISMLKAFGRENNDSEFRREESSYAAGFDVLHMKSAPRFFGCGDTMVDGRVRVALAELGIKYARGSVGTGSSTADAPLVVPVRFEVDDAEQRASVTGDAAILLYLDARHPRARRGGEAELARVYTRLHAAVALGQRWKELWRGAVAEGADAAARRGVIKTFVKDGMGVFNTWLRETLRQIGGGTTGGRGGVEDGEAQSAGKGKGEGKDVSETGELFLAGGAAPSIADFAFWPVLQDITEEWRRAEGGFEETWVERGKYTALEKYYVDFSGRRSVVAVFGKGAGALDPPGTKKGGGDGEIEDMGKEVDREGLDRSSEEADGTKKLKSREDLDKAGT</sequence>
<feature type="region of interest" description="Disordered" evidence="2">
    <location>
        <begin position="1077"/>
        <end position="1132"/>
    </location>
</feature>
<dbReference type="PROSITE" id="PS51471">
    <property type="entry name" value="FE2OG_OXY"/>
    <property type="match status" value="1"/>
</dbReference>
<dbReference type="Gene3D" id="2.60.120.590">
    <property type="entry name" value="Alpha-ketoglutarate-dependent dioxygenase AlkB-like"/>
    <property type="match status" value="1"/>
</dbReference>
<dbReference type="EMBL" id="JAJSPL020000006">
    <property type="protein sequence ID" value="KAK7746280.1"/>
    <property type="molecule type" value="Genomic_DNA"/>
</dbReference>
<dbReference type="InterPro" id="IPR036380">
    <property type="entry name" value="Isochorismatase-like_sf"/>
</dbReference>
<dbReference type="InterPro" id="IPR032854">
    <property type="entry name" value="ALKBH3"/>
</dbReference>
<dbReference type="CDD" id="cd00431">
    <property type="entry name" value="cysteine_hydrolases"/>
    <property type="match status" value="1"/>
</dbReference>
<feature type="compositionally biased region" description="Basic and acidic residues" evidence="2">
    <location>
        <begin position="1098"/>
        <end position="1132"/>
    </location>
</feature>
<protein>
    <recommendedName>
        <fullName evidence="3">Fe2OG dioxygenase domain-containing protein</fullName>
    </recommendedName>
</protein>
<dbReference type="InterPro" id="IPR000868">
    <property type="entry name" value="Isochorismatase-like_dom"/>
</dbReference>
<accession>A0AAN9UDP8</accession>
<reference evidence="4 5" key="1">
    <citation type="journal article" date="2023" name="PLoS ONE">
        <title>Cytospora paraplurivora sp. nov. isolated from orchards with fruit tree decline syndrome in Ontario, Canada.</title>
        <authorList>
            <person name="Ilyukhin E."/>
            <person name="Nguyen H.D.T."/>
            <person name="Castle A.J."/>
            <person name="Ellouze W."/>
        </authorList>
    </citation>
    <scope>NUCLEOTIDE SEQUENCE [LARGE SCALE GENOMIC DNA]</scope>
    <source>
        <strain evidence="4 5">FDS-564</strain>
    </source>
</reference>
<dbReference type="PANTHER" id="PTHR31212">
    <property type="entry name" value="ALPHA-KETOGLUTARATE-DEPENDENT DIOXYGENASE ALKB HOMOLOG 3"/>
    <property type="match status" value="1"/>
</dbReference>
<feature type="compositionally biased region" description="Polar residues" evidence="2">
    <location>
        <begin position="681"/>
        <end position="703"/>
    </location>
</feature>
<evidence type="ECO:0000313" key="5">
    <source>
        <dbReference type="Proteomes" id="UP001320245"/>
    </source>
</evidence>
<feature type="compositionally biased region" description="Low complexity" evidence="2">
    <location>
        <begin position="93"/>
        <end position="105"/>
    </location>
</feature>
<evidence type="ECO:0000256" key="2">
    <source>
        <dbReference type="SAM" id="MobiDB-lite"/>
    </source>
</evidence>
<feature type="region of interest" description="Disordered" evidence="2">
    <location>
        <begin position="654"/>
        <end position="709"/>
    </location>
</feature>
<dbReference type="Pfam" id="PF00857">
    <property type="entry name" value="Isochorismatase"/>
    <property type="match status" value="1"/>
</dbReference>
<feature type="compositionally biased region" description="Basic and acidic residues" evidence="2">
    <location>
        <begin position="484"/>
        <end position="503"/>
    </location>
</feature>
<dbReference type="InterPro" id="IPR005123">
    <property type="entry name" value="Oxoglu/Fe-dep_dioxygenase_dom"/>
</dbReference>
<feature type="compositionally biased region" description="Basic and acidic residues" evidence="2">
    <location>
        <begin position="655"/>
        <end position="668"/>
    </location>
</feature>
<dbReference type="SUPFAM" id="SSF51197">
    <property type="entry name" value="Clavaminate synthase-like"/>
    <property type="match status" value="1"/>
</dbReference>
<comment type="similarity">
    <text evidence="1">Belongs to the isochorismatase family.</text>
</comment>